<proteinExistence type="predicted"/>
<keyword evidence="2" id="KW-0472">Membrane</keyword>
<keyword evidence="2" id="KW-0812">Transmembrane</keyword>
<organism evidence="3 4">
    <name type="scientific">Melanomma pulvis-pyrius CBS 109.77</name>
    <dbReference type="NCBI Taxonomy" id="1314802"/>
    <lineage>
        <taxon>Eukaryota</taxon>
        <taxon>Fungi</taxon>
        <taxon>Dikarya</taxon>
        <taxon>Ascomycota</taxon>
        <taxon>Pezizomycotina</taxon>
        <taxon>Dothideomycetes</taxon>
        <taxon>Pleosporomycetidae</taxon>
        <taxon>Pleosporales</taxon>
        <taxon>Melanommataceae</taxon>
        <taxon>Melanomma</taxon>
    </lineage>
</organism>
<dbReference type="AlphaFoldDB" id="A0A6A6XLD8"/>
<sequence>MGMAMSRYGPSIQVRTVKTNVAITTPNTTTTENIVGAEIMSGNHVPAWLISLIIIAFLVFCIGTFFIWKKVRGDTKDISDIEMGNNPAEEGSKASEPRLARFLPFWKWSSPLTPPPTSTEMVEIVEVAPIRFPQNALKHAHGRKAADFAHYRRNNKGVGRQQTPQAINTIQGSGNYSRNENPYPSKPEGFNPYGYGQP</sequence>
<accession>A0A6A6XLD8</accession>
<feature type="region of interest" description="Disordered" evidence="1">
    <location>
        <begin position="156"/>
        <end position="198"/>
    </location>
</feature>
<evidence type="ECO:0000256" key="2">
    <source>
        <dbReference type="SAM" id="Phobius"/>
    </source>
</evidence>
<feature type="compositionally biased region" description="Polar residues" evidence="1">
    <location>
        <begin position="160"/>
        <end position="182"/>
    </location>
</feature>
<reference evidence="3" key="1">
    <citation type="journal article" date="2020" name="Stud. Mycol.">
        <title>101 Dothideomycetes genomes: a test case for predicting lifestyles and emergence of pathogens.</title>
        <authorList>
            <person name="Haridas S."/>
            <person name="Albert R."/>
            <person name="Binder M."/>
            <person name="Bloem J."/>
            <person name="Labutti K."/>
            <person name="Salamov A."/>
            <person name="Andreopoulos B."/>
            <person name="Baker S."/>
            <person name="Barry K."/>
            <person name="Bills G."/>
            <person name="Bluhm B."/>
            <person name="Cannon C."/>
            <person name="Castanera R."/>
            <person name="Culley D."/>
            <person name="Daum C."/>
            <person name="Ezra D."/>
            <person name="Gonzalez J."/>
            <person name="Henrissat B."/>
            <person name="Kuo A."/>
            <person name="Liang C."/>
            <person name="Lipzen A."/>
            <person name="Lutzoni F."/>
            <person name="Magnuson J."/>
            <person name="Mondo S."/>
            <person name="Nolan M."/>
            <person name="Ohm R."/>
            <person name="Pangilinan J."/>
            <person name="Park H.-J."/>
            <person name="Ramirez L."/>
            <person name="Alfaro M."/>
            <person name="Sun H."/>
            <person name="Tritt A."/>
            <person name="Yoshinaga Y."/>
            <person name="Zwiers L.-H."/>
            <person name="Turgeon B."/>
            <person name="Goodwin S."/>
            <person name="Spatafora J."/>
            <person name="Crous P."/>
            <person name="Grigoriev I."/>
        </authorList>
    </citation>
    <scope>NUCLEOTIDE SEQUENCE</scope>
    <source>
        <strain evidence="3">CBS 109.77</strain>
    </source>
</reference>
<evidence type="ECO:0000256" key="1">
    <source>
        <dbReference type="SAM" id="MobiDB-lite"/>
    </source>
</evidence>
<keyword evidence="2" id="KW-1133">Transmembrane helix</keyword>
<dbReference type="EMBL" id="MU001817">
    <property type="protein sequence ID" value="KAF2796998.1"/>
    <property type="molecule type" value="Genomic_DNA"/>
</dbReference>
<gene>
    <name evidence="3" type="ORF">K505DRAFT_334704</name>
</gene>
<name>A0A6A6XLD8_9PLEO</name>
<keyword evidence="4" id="KW-1185">Reference proteome</keyword>
<dbReference type="Proteomes" id="UP000799757">
    <property type="component" value="Unassembled WGS sequence"/>
</dbReference>
<evidence type="ECO:0000313" key="4">
    <source>
        <dbReference type="Proteomes" id="UP000799757"/>
    </source>
</evidence>
<protein>
    <submittedName>
        <fullName evidence="3">Uncharacterized protein</fullName>
    </submittedName>
</protein>
<feature type="transmembrane region" description="Helical" evidence="2">
    <location>
        <begin position="47"/>
        <end position="68"/>
    </location>
</feature>
<evidence type="ECO:0000313" key="3">
    <source>
        <dbReference type="EMBL" id="KAF2796998.1"/>
    </source>
</evidence>